<evidence type="ECO:0000313" key="2">
    <source>
        <dbReference type="Proteomes" id="UP000076858"/>
    </source>
</evidence>
<dbReference type="Proteomes" id="UP000076858">
    <property type="component" value="Unassembled WGS sequence"/>
</dbReference>
<proteinExistence type="predicted"/>
<reference evidence="1 2" key="1">
    <citation type="submission" date="2016-03" db="EMBL/GenBank/DDBJ databases">
        <title>EvidentialGene: Evidence-directed Construction of Genes on Genomes.</title>
        <authorList>
            <person name="Gilbert D.G."/>
            <person name="Choi J.-H."/>
            <person name="Mockaitis K."/>
            <person name="Colbourne J."/>
            <person name="Pfrender M."/>
        </authorList>
    </citation>
    <scope>NUCLEOTIDE SEQUENCE [LARGE SCALE GENOMIC DNA]</scope>
    <source>
        <strain evidence="1 2">Xinb3</strain>
        <tissue evidence="1">Complete organism</tissue>
    </source>
</reference>
<dbReference type="InterPro" id="IPR010562">
    <property type="entry name" value="Haemolymph_juvenile_hormone-bd"/>
</dbReference>
<dbReference type="PANTHER" id="PTHR11008:SF9">
    <property type="entry name" value="PROTEIN TAKEOUT-LIKE PROTEIN"/>
    <property type="match status" value="1"/>
</dbReference>
<dbReference type="AlphaFoldDB" id="A0A0P5ZJD5"/>
<dbReference type="EMBL" id="LRGB01001036">
    <property type="protein sequence ID" value="KZS13622.1"/>
    <property type="molecule type" value="Genomic_DNA"/>
</dbReference>
<protein>
    <submittedName>
        <fullName evidence="1">Uncharacterized protein</fullName>
    </submittedName>
</protein>
<dbReference type="PANTHER" id="PTHR11008">
    <property type="entry name" value="PROTEIN TAKEOUT-LIKE PROTEIN"/>
    <property type="match status" value="1"/>
</dbReference>
<dbReference type="Gene3D" id="3.15.10.50">
    <property type="match status" value="1"/>
</dbReference>
<dbReference type="InterPro" id="IPR038602">
    <property type="entry name" value="Mite_allergen_7_sf"/>
</dbReference>
<sequence length="434" mass="47703">MKWYAFFVAISCITRSVTAGGNIVEEFLRHLEPVKIEGPFNINLKEEQISIQGSVDTLVINGLSDFIVNRWFVDAANSKIEFDLSLAKLVSTGHYTIDGFLINFFPLKGSGNFNIKVKDVRLTGHIQIEGNGRNGISVQEILLDTRFGELTSQLDNIGEQSDLDTMNEILGVVLVDLFYQHEKLIKTVLCESIKSDINRYLVANSIAHSLILGTVFPLEQDIPKPEQRIIRDISGVVDKLFSNIRINATEGGWDPIRLPSDSSVFSITLFGATANGQVSVSNARLGGFSTIHRTGPCTLEVVALQNKAEAVVFVGGNDIELGVDIKWGFSIFNTNLQIEMIVRHVDLMISVMVNTETFEVTLQELLLNEIGTVKITIGGIPGGGSDVISQRLSLISNLVKDSLIYAFQEALRPSVEELVTGPALSSFLAENLKF</sequence>
<comment type="caution">
    <text evidence="1">The sequence shown here is derived from an EMBL/GenBank/DDBJ whole genome shotgun (WGS) entry which is preliminary data.</text>
</comment>
<dbReference type="Pfam" id="PF16984">
    <property type="entry name" value="Grp7_allergen"/>
    <property type="match status" value="1"/>
</dbReference>
<dbReference type="Pfam" id="PF06585">
    <property type="entry name" value="JHBP"/>
    <property type="match status" value="1"/>
</dbReference>
<dbReference type="SMART" id="SM00700">
    <property type="entry name" value="JHBP"/>
    <property type="match status" value="1"/>
</dbReference>
<dbReference type="InterPro" id="IPR020234">
    <property type="entry name" value="Mite_allergen_group-7"/>
</dbReference>
<dbReference type="InterPro" id="IPR038606">
    <property type="entry name" value="To_sf"/>
</dbReference>
<evidence type="ECO:0000313" key="1">
    <source>
        <dbReference type="EMBL" id="KZS13622.1"/>
    </source>
</evidence>
<accession>A0A0P5ZJD5</accession>
<dbReference type="Gene3D" id="3.15.10.30">
    <property type="entry name" value="Haemolymph juvenile hormone binding protein"/>
    <property type="match status" value="1"/>
</dbReference>
<name>A0A0P5ZJD5_9CRUS</name>
<gene>
    <name evidence="1" type="ORF">APZ42_020990</name>
</gene>
<organism evidence="1 2">
    <name type="scientific">Daphnia magna</name>
    <dbReference type="NCBI Taxonomy" id="35525"/>
    <lineage>
        <taxon>Eukaryota</taxon>
        <taxon>Metazoa</taxon>
        <taxon>Ecdysozoa</taxon>
        <taxon>Arthropoda</taxon>
        <taxon>Crustacea</taxon>
        <taxon>Branchiopoda</taxon>
        <taxon>Diplostraca</taxon>
        <taxon>Cladocera</taxon>
        <taxon>Anomopoda</taxon>
        <taxon>Daphniidae</taxon>
        <taxon>Daphnia</taxon>
    </lineage>
</organism>
<dbReference type="OrthoDB" id="6380971at2759"/>
<keyword evidence="2" id="KW-1185">Reference proteome</keyword>